<dbReference type="AlphaFoldDB" id="A0A096AFB6"/>
<evidence type="ECO:0000313" key="2">
    <source>
        <dbReference type="EMBL" id="KGF45620.1"/>
    </source>
</evidence>
<dbReference type="EMBL" id="JRNQ01000005">
    <property type="protein sequence ID" value="KGF45620.1"/>
    <property type="molecule type" value="Genomic_DNA"/>
</dbReference>
<dbReference type="GO" id="GO:0071281">
    <property type="term" value="P:cellular response to iron ion"/>
    <property type="evidence" value="ECO:0007669"/>
    <property type="project" value="TreeGrafter"/>
</dbReference>
<dbReference type="Gene3D" id="3.40.50.1980">
    <property type="entry name" value="Nitrogenase molybdenum iron protein domain"/>
    <property type="match status" value="2"/>
</dbReference>
<dbReference type="PANTHER" id="PTHR30535:SF34">
    <property type="entry name" value="MOLYBDATE-BINDING PROTEIN MOLA"/>
    <property type="match status" value="1"/>
</dbReference>
<proteinExistence type="predicted"/>
<dbReference type="OrthoDB" id="9812528at2"/>
<dbReference type="InterPro" id="IPR050902">
    <property type="entry name" value="ABC_Transporter_SBP"/>
</dbReference>
<reference evidence="2 3" key="1">
    <citation type="submission" date="2014-07" db="EMBL/GenBank/DDBJ databases">
        <authorList>
            <person name="McCorrison J."/>
            <person name="Sanka R."/>
            <person name="Torralba M."/>
            <person name="Gillis M."/>
            <person name="Haft D.H."/>
            <person name="Methe B."/>
            <person name="Sutton G."/>
            <person name="Nelson K.E."/>
        </authorList>
    </citation>
    <scope>NUCLEOTIDE SEQUENCE [LARGE SCALE GENOMIC DNA]</scope>
    <source>
        <strain evidence="2 3">DNF00320</strain>
    </source>
</reference>
<dbReference type="SUPFAM" id="SSF53807">
    <property type="entry name" value="Helical backbone' metal receptor"/>
    <property type="match status" value="1"/>
</dbReference>
<dbReference type="InterPro" id="IPR002491">
    <property type="entry name" value="ABC_transptr_periplasmic_BD"/>
</dbReference>
<sequence length="376" mass="42933">MWKYIFYFLSLLLVLTSCNIRKHTDSSDVEEGDTLKLEYAKHLTIVKYSDFTKVEIHNPWKKHTILHTYYLSDAPIKKAVSDKENLIVLPLKRCVVFTTAHANLFEMLDAQKSIVGVTDLKYMLISDVQKRAQQADGAEGKITDCGESMKPNVEKIITLEPQAIFVSPFENSGGYGRLDKAGVPLIECAEYMETSALGRAEWMKFYGILVGKEKEADSLFNVVKTNYWKLHNLAKKSKLSRSVLPDRKIGSVWYVPGGESSVGLLYKDALGKYAYSSDKHSGSLSLPFETIVSKFGKADFWILSYVGNCNKEILLQESPDYKILKPLREGEVYGCKIDKVPYFEEVSWHPDWLLQDLIQLFHPDLKIAPLRYYKRL</sequence>
<protein>
    <submittedName>
        <fullName evidence="2">ABC transporter substrate-binding protein</fullName>
    </submittedName>
</protein>
<dbReference type="PANTHER" id="PTHR30535">
    <property type="entry name" value="VITAMIN B12-BINDING PROTEIN"/>
    <property type="match status" value="1"/>
</dbReference>
<evidence type="ECO:0000259" key="1">
    <source>
        <dbReference type="PROSITE" id="PS50983"/>
    </source>
</evidence>
<dbReference type="Proteomes" id="UP000029525">
    <property type="component" value="Unassembled WGS sequence"/>
</dbReference>
<dbReference type="Pfam" id="PF01497">
    <property type="entry name" value="Peripla_BP_2"/>
    <property type="match status" value="1"/>
</dbReference>
<accession>A0A096AFB6</accession>
<organism evidence="2 3">
    <name type="scientific">Prevotella bivia DNF00320</name>
    <dbReference type="NCBI Taxonomy" id="1401068"/>
    <lineage>
        <taxon>Bacteria</taxon>
        <taxon>Pseudomonadati</taxon>
        <taxon>Bacteroidota</taxon>
        <taxon>Bacteroidia</taxon>
        <taxon>Bacteroidales</taxon>
        <taxon>Prevotellaceae</taxon>
        <taxon>Prevotella</taxon>
    </lineage>
</organism>
<dbReference type="PROSITE" id="PS51257">
    <property type="entry name" value="PROKAR_LIPOPROTEIN"/>
    <property type="match status" value="1"/>
</dbReference>
<evidence type="ECO:0000313" key="3">
    <source>
        <dbReference type="Proteomes" id="UP000029525"/>
    </source>
</evidence>
<feature type="domain" description="Fe/B12 periplasmic-binding" evidence="1">
    <location>
        <begin position="93"/>
        <end position="365"/>
    </location>
</feature>
<comment type="caution">
    <text evidence="2">The sequence shown here is derived from an EMBL/GenBank/DDBJ whole genome shotgun (WGS) entry which is preliminary data.</text>
</comment>
<name>A0A096AFB6_9BACT</name>
<dbReference type="PROSITE" id="PS50983">
    <property type="entry name" value="FE_B12_PBP"/>
    <property type="match status" value="1"/>
</dbReference>
<dbReference type="RefSeq" id="WP_036865977.1">
    <property type="nucleotide sequence ID" value="NZ_JRNQ01000005.1"/>
</dbReference>
<gene>
    <name evidence="2" type="ORF">HMPREF0647_01595</name>
</gene>